<evidence type="ECO:0000313" key="4">
    <source>
        <dbReference type="Proteomes" id="UP000045039"/>
    </source>
</evidence>
<feature type="region of interest" description="Disordered" evidence="2">
    <location>
        <begin position="86"/>
        <end position="120"/>
    </location>
</feature>
<dbReference type="Proteomes" id="UP000045039">
    <property type="component" value="Unassembled WGS sequence"/>
</dbReference>
<protein>
    <submittedName>
        <fullName evidence="3">Uncharacterized protein</fullName>
    </submittedName>
</protein>
<keyword evidence="1" id="KW-0175">Coiled coil</keyword>
<organism evidence="3 4">
    <name type="scientific">Pseudomonas aeruginosa</name>
    <dbReference type="NCBI Taxonomy" id="287"/>
    <lineage>
        <taxon>Bacteria</taxon>
        <taxon>Pseudomonadati</taxon>
        <taxon>Pseudomonadota</taxon>
        <taxon>Gammaproteobacteria</taxon>
        <taxon>Pseudomonadales</taxon>
        <taxon>Pseudomonadaceae</taxon>
        <taxon>Pseudomonas</taxon>
    </lineage>
</organism>
<comment type="caution">
    <text evidence="3">The sequence shown here is derived from an EMBL/GenBank/DDBJ whole genome shotgun (WGS) entry which is preliminary data.</text>
</comment>
<dbReference type="RefSeq" id="WP_021205283.1">
    <property type="nucleotide sequence ID" value="NZ_CAHPRM010000009.1"/>
</dbReference>
<reference evidence="4" key="1">
    <citation type="submission" date="2015-06" db="EMBL/GenBank/DDBJ databases">
        <authorList>
            <person name="Radhakrishnan Rajesh"/>
            <person name="Underwood Anthony"/>
            <person name="Al-Shahib Ali"/>
        </authorList>
    </citation>
    <scope>NUCLEOTIDE SEQUENCE [LARGE SCALE GENOMIC DNA]</scope>
    <source>
        <strain evidence="4">P19_London_7_VIM_2_05_10</strain>
    </source>
</reference>
<gene>
    <name evidence="3" type="ORF">PAERUG_P19_London_7_VIM_2_05_10_04280</name>
</gene>
<evidence type="ECO:0000256" key="1">
    <source>
        <dbReference type="SAM" id="Coils"/>
    </source>
</evidence>
<dbReference type="AlphaFoldDB" id="A0A9P1R7F0"/>
<dbReference type="EMBL" id="CVVU01000219">
    <property type="protein sequence ID" value="CRP38221.1"/>
    <property type="molecule type" value="Genomic_DNA"/>
</dbReference>
<evidence type="ECO:0000313" key="3">
    <source>
        <dbReference type="EMBL" id="CRP38221.1"/>
    </source>
</evidence>
<proteinExistence type="predicted"/>
<sequence length="423" mass="45415">MTHALFKQIDLTAKLGQDGSSLQAMNALRVIRETVAKHLAGTEGAGEIPLERALLALRTIAELPCPEQDDLPAANMRQIALAALGGAGASSEPGNPGGEPLSGPGSAGERPYPAPGSGDSELAESLQTLVRWLDRVDIEDGYVGVPVIEAVEVAVNELRRLRQFERICEGLPQDAIDGGWTVQGIRGYAKRLEDQLKAAQAEVEALRAELQSQRERNTELIFKLGSATNGWGRCEKERDAALARAAELEGKLAELEKPVPTHGEHSELRRIAVALKNPLLSGEEASDLMVRYEALTMPDHIIALIDRQAQHSVPEEFIGRLSEFLAQRGATGKALLRELRAMLAAEPTSSASPSCKWTESSGIWETGCGQTWGFVEDGPAENGALFCHHCGGRLVLIKSDDQEDDGEPCPDCMENAPAPGCEA</sequence>
<evidence type="ECO:0000256" key="2">
    <source>
        <dbReference type="SAM" id="MobiDB-lite"/>
    </source>
</evidence>
<name>A0A9P1R7F0_PSEAI</name>
<accession>A0A9P1R7F0</accession>
<feature type="coiled-coil region" evidence="1">
    <location>
        <begin position="182"/>
        <end position="223"/>
    </location>
</feature>